<organism evidence="11 12">
    <name type="scientific">Hyalella azteca</name>
    <name type="common">Amphipod</name>
    <dbReference type="NCBI Taxonomy" id="294128"/>
    <lineage>
        <taxon>Eukaryota</taxon>
        <taxon>Metazoa</taxon>
        <taxon>Ecdysozoa</taxon>
        <taxon>Arthropoda</taxon>
        <taxon>Crustacea</taxon>
        <taxon>Multicrustacea</taxon>
        <taxon>Malacostraca</taxon>
        <taxon>Eumalacostraca</taxon>
        <taxon>Peracarida</taxon>
        <taxon>Amphipoda</taxon>
        <taxon>Senticaudata</taxon>
        <taxon>Talitrida</taxon>
        <taxon>Talitroidea</taxon>
        <taxon>Hyalellidae</taxon>
        <taxon>Hyalella</taxon>
    </lineage>
</organism>
<evidence type="ECO:0000256" key="5">
    <source>
        <dbReference type="ARBA" id="ARBA00022803"/>
    </source>
</evidence>
<comment type="subcellular location">
    <subcellularLocation>
        <location evidence="1">Cytoplasm</location>
        <location evidence="1">Cytoskeleton</location>
    </subcellularLocation>
</comment>
<protein>
    <recommendedName>
        <fullName evidence="7">Regulator of microtubule dynamics protein 1</fullName>
    </recommendedName>
    <alternativeName>
        <fullName evidence="8">Protein FAM82B</fullName>
    </alternativeName>
</protein>
<evidence type="ECO:0000256" key="10">
    <source>
        <dbReference type="SAM" id="MobiDB-lite"/>
    </source>
</evidence>
<keyword evidence="6" id="KW-0206">Cytoskeleton</keyword>
<dbReference type="Gene3D" id="1.25.40.10">
    <property type="entry name" value="Tetratricopeptide repeat domain"/>
    <property type="match status" value="1"/>
</dbReference>
<keyword evidence="5" id="KW-0802">TPR repeat</keyword>
<comment type="subunit">
    <text evidence="2">Interacts with microtubules.</text>
</comment>
<sequence length="430" mass="47404">MSSRIPNSVAVGAAAVGIGVAVGAGLAYLSTRILHSSRVTQEISELHDNIVEMKQNLALIESELGKLYGAVPTSSTLRKENHFSSNNSTTSSRRSKNKKNVSFNNSVARASYCASAAETGSTAGSYITAVEGSLHNGDSSAYDTDYFSPDEGDTTEDDEFFDFVPSDSEETTFTSQNSETRYRWSGGTATELTELLRRVDAQFCSGEEAEILAAHASLLEARHSFPLNAEVLWRLAKSHRNMATLEEKKGNLDMKKHYIFEAYVYAEKSLSINDNSADTHKWYAITSGARGEFLSTRERIESGKVFKKHIDAALAFSPNDATLHHLLGRFCYEISGLTWLERRAASALFGSVPESSYAEALQHFMSAEELHASGWKENRLFIAKCLVKLQRLDSVADWLQRALQLPTATADDMVVDEQLNQMLLKHPTAS</sequence>
<evidence type="ECO:0000256" key="6">
    <source>
        <dbReference type="ARBA" id="ARBA00023212"/>
    </source>
</evidence>
<dbReference type="PANTHER" id="PTHR16056:SF16">
    <property type="entry name" value="REGULATOR OF MICROTUBULE DYNAMICS PROTEIN 1"/>
    <property type="match status" value="1"/>
</dbReference>
<keyword evidence="3" id="KW-0963">Cytoplasm</keyword>
<proteinExistence type="predicted"/>
<dbReference type="GeneID" id="108675700"/>
<dbReference type="SUPFAM" id="SSF48452">
    <property type="entry name" value="TPR-like"/>
    <property type="match status" value="1"/>
</dbReference>
<evidence type="ECO:0000256" key="1">
    <source>
        <dbReference type="ARBA" id="ARBA00004245"/>
    </source>
</evidence>
<evidence type="ECO:0000313" key="12">
    <source>
        <dbReference type="RefSeq" id="XP_018019218.1"/>
    </source>
</evidence>
<dbReference type="KEGG" id="hazt:108675700"/>
<dbReference type="OMA" id="YRFKEHV"/>
<name>A0A8B7NZL9_HYAAZ</name>
<keyword evidence="11" id="KW-1185">Reference proteome</keyword>
<dbReference type="Proteomes" id="UP000694843">
    <property type="component" value="Unplaced"/>
</dbReference>
<keyword evidence="9" id="KW-0175">Coiled coil</keyword>
<evidence type="ECO:0000313" key="11">
    <source>
        <dbReference type="Proteomes" id="UP000694843"/>
    </source>
</evidence>
<dbReference type="OrthoDB" id="512473at2759"/>
<dbReference type="AlphaFoldDB" id="A0A8B7NZL9"/>
<evidence type="ECO:0000256" key="8">
    <source>
        <dbReference type="ARBA" id="ARBA00041958"/>
    </source>
</evidence>
<dbReference type="InterPro" id="IPR011990">
    <property type="entry name" value="TPR-like_helical_dom_sf"/>
</dbReference>
<dbReference type="RefSeq" id="XP_018019218.1">
    <property type="nucleotide sequence ID" value="XM_018163729.2"/>
</dbReference>
<evidence type="ECO:0000256" key="4">
    <source>
        <dbReference type="ARBA" id="ARBA00022737"/>
    </source>
</evidence>
<dbReference type="GO" id="GO:0005876">
    <property type="term" value="C:spindle microtubule"/>
    <property type="evidence" value="ECO:0007669"/>
    <property type="project" value="TreeGrafter"/>
</dbReference>
<keyword evidence="4" id="KW-0677">Repeat</keyword>
<feature type="coiled-coil region" evidence="9">
    <location>
        <begin position="36"/>
        <end position="63"/>
    </location>
</feature>
<dbReference type="InterPro" id="IPR049039">
    <property type="entry name" value="RMD1-3_a_helical_rpt"/>
</dbReference>
<evidence type="ECO:0000256" key="3">
    <source>
        <dbReference type="ARBA" id="ARBA00022490"/>
    </source>
</evidence>
<evidence type="ECO:0000256" key="7">
    <source>
        <dbReference type="ARBA" id="ARBA00039966"/>
    </source>
</evidence>
<reference evidence="12" key="1">
    <citation type="submission" date="2025-08" db="UniProtKB">
        <authorList>
            <consortium name="RefSeq"/>
        </authorList>
    </citation>
    <scope>IDENTIFICATION</scope>
    <source>
        <tissue evidence="12">Whole organism</tissue>
    </source>
</reference>
<evidence type="ECO:0000256" key="2">
    <source>
        <dbReference type="ARBA" id="ARBA00011375"/>
    </source>
</evidence>
<dbReference type="PANTHER" id="PTHR16056">
    <property type="entry name" value="REGULATOR OF MICROTUBULE DYNAMICS PROTEIN"/>
    <property type="match status" value="1"/>
</dbReference>
<dbReference type="GO" id="GO:0005737">
    <property type="term" value="C:cytoplasm"/>
    <property type="evidence" value="ECO:0007669"/>
    <property type="project" value="TreeGrafter"/>
</dbReference>
<dbReference type="Pfam" id="PF21033">
    <property type="entry name" value="RMD1-3"/>
    <property type="match status" value="1"/>
</dbReference>
<accession>A0A8B7NZL9</accession>
<dbReference type="GO" id="GO:0008017">
    <property type="term" value="F:microtubule binding"/>
    <property type="evidence" value="ECO:0007669"/>
    <property type="project" value="TreeGrafter"/>
</dbReference>
<feature type="region of interest" description="Disordered" evidence="10">
    <location>
        <begin position="78"/>
        <end position="100"/>
    </location>
</feature>
<gene>
    <name evidence="12" type="primary">LOC108675700</name>
</gene>
<evidence type="ECO:0000256" key="9">
    <source>
        <dbReference type="SAM" id="Coils"/>
    </source>
</evidence>
<dbReference type="GO" id="GO:0097431">
    <property type="term" value="C:mitotic spindle pole"/>
    <property type="evidence" value="ECO:0007669"/>
    <property type="project" value="TreeGrafter"/>
</dbReference>
<feature type="compositionally biased region" description="Low complexity" evidence="10">
    <location>
        <begin position="83"/>
        <end position="92"/>
    </location>
</feature>